<dbReference type="GO" id="GO:0035438">
    <property type="term" value="F:cyclic-di-GMP binding"/>
    <property type="evidence" value="ECO:0007669"/>
    <property type="project" value="InterPro"/>
</dbReference>
<evidence type="ECO:0000313" key="2">
    <source>
        <dbReference type="EMBL" id="WND04131.1"/>
    </source>
</evidence>
<name>A0AA52HAD3_9PROT</name>
<reference evidence="2" key="1">
    <citation type="submission" date="2023-04" db="EMBL/GenBank/DDBJ databases">
        <title>Complete genome sequence of Temperatibacter marinus.</title>
        <authorList>
            <person name="Rong J.-C."/>
            <person name="Yi M.-L."/>
            <person name="Zhao Q."/>
        </authorList>
    </citation>
    <scope>NUCLEOTIDE SEQUENCE</scope>
    <source>
        <strain evidence="2">NBRC 110045</strain>
    </source>
</reference>
<organism evidence="2 3">
    <name type="scientific">Temperatibacter marinus</name>
    <dbReference type="NCBI Taxonomy" id="1456591"/>
    <lineage>
        <taxon>Bacteria</taxon>
        <taxon>Pseudomonadati</taxon>
        <taxon>Pseudomonadota</taxon>
        <taxon>Alphaproteobacteria</taxon>
        <taxon>Kordiimonadales</taxon>
        <taxon>Temperatibacteraceae</taxon>
        <taxon>Temperatibacter</taxon>
    </lineage>
</organism>
<protein>
    <recommendedName>
        <fullName evidence="1">PilZ domain-containing protein</fullName>
    </recommendedName>
</protein>
<dbReference type="EMBL" id="CP123872">
    <property type="protein sequence ID" value="WND04131.1"/>
    <property type="molecule type" value="Genomic_DNA"/>
</dbReference>
<dbReference type="Proteomes" id="UP001268683">
    <property type="component" value="Chromosome"/>
</dbReference>
<feature type="domain" description="PilZ" evidence="1">
    <location>
        <begin position="10"/>
        <end position="81"/>
    </location>
</feature>
<accession>A0AA52HAD3</accession>
<evidence type="ECO:0000313" key="3">
    <source>
        <dbReference type="Proteomes" id="UP001268683"/>
    </source>
</evidence>
<keyword evidence="3" id="KW-1185">Reference proteome</keyword>
<dbReference type="AlphaFoldDB" id="A0AA52HAD3"/>
<proteinExistence type="predicted"/>
<dbReference type="RefSeq" id="WP_310799995.1">
    <property type="nucleotide sequence ID" value="NZ_CP123872.1"/>
</dbReference>
<evidence type="ECO:0000259" key="1">
    <source>
        <dbReference type="Pfam" id="PF07238"/>
    </source>
</evidence>
<dbReference type="KEGG" id="tmk:QGN29_07065"/>
<sequence length="112" mass="12304">MSENPENQNVRRDDRQPVVWTATLIKEDDSEHACSILDVAFAGTLIETDASLDVNEEILLRIDGLGEFAGKVKWSKENNKGLLLMAGPDLLLKEFSTASGSEISTSPKKLTE</sequence>
<dbReference type="Pfam" id="PF07238">
    <property type="entry name" value="PilZ"/>
    <property type="match status" value="1"/>
</dbReference>
<gene>
    <name evidence="2" type="ORF">QGN29_07065</name>
</gene>
<dbReference type="SUPFAM" id="SSF141371">
    <property type="entry name" value="PilZ domain-like"/>
    <property type="match status" value="1"/>
</dbReference>
<dbReference type="InterPro" id="IPR009875">
    <property type="entry name" value="PilZ_domain"/>
</dbReference>